<gene>
    <name evidence="2" type="ORF">METZ01_LOCUS111725</name>
</gene>
<organism evidence="2">
    <name type="scientific">marine metagenome</name>
    <dbReference type="NCBI Taxonomy" id="408172"/>
    <lineage>
        <taxon>unclassified sequences</taxon>
        <taxon>metagenomes</taxon>
        <taxon>ecological metagenomes</taxon>
    </lineage>
</organism>
<dbReference type="SUPFAM" id="SSF53639">
    <property type="entry name" value="AraD/HMP-PK domain-like"/>
    <property type="match status" value="1"/>
</dbReference>
<reference evidence="2" key="1">
    <citation type="submission" date="2018-05" db="EMBL/GenBank/DDBJ databases">
        <authorList>
            <person name="Lanie J.A."/>
            <person name="Ng W.-L."/>
            <person name="Kazmierczak K.M."/>
            <person name="Andrzejewski T.M."/>
            <person name="Davidsen T.M."/>
            <person name="Wayne K.J."/>
            <person name="Tettelin H."/>
            <person name="Glass J.I."/>
            <person name="Rusch D."/>
            <person name="Podicherti R."/>
            <person name="Tsui H.-C.T."/>
            <person name="Winkler M.E."/>
        </authorList>
    </citation>
    <scope>NUCLEOTIDE SEQUENCE</scope>
</reference>
<dbReference type="InterPro" id="IPR036409">
    <property type="entry name" value="Aldolase_II/adducin_N_sf"/>
</dbReference>
<evidence type="ECO:0000313" key="2">
    <source>
        <dbReference type="EMBL" id="SVA58871.1"/>
    </source>
</evidence>
<feature type="domain" description="Class II aldolase/adducin N-terminal" evidence="1">
    <location>
        <begin position="5"/>
        <end position="194"/>
    </location>
</feature>
<accession>A0A381X304</accession>
<dbReference type="AlphaFoldDB" id="A0A381X304"/>
<dbReference type="Pfam" id="PF00596">
    <property type="entry name" value="Aldolase_II"/>
    <property type="match status" value="1"/>
</dbReference>
<dbReference type="Gene3D" id="3.40.225.10">
    <property type="entry name" value="Class II aldolase/adducin N-terminal domain"/>
    <property type="match status" value="1"/>
</dbReference>
<name>A0A381X304_9ZZZZ</name>
<dbReference type="InterPro" id="IPR001303">
    <property type="entry name" value="Aldolase_II/adducin_N"/>
</dbReference>
<protein>
    <recommendedName>
        <fullName evidence="1">Class II aldolase/adducin N-terminal domain-containing protein</fullName>
    </recommendedName>
</protein>
<evidence type="ECO:0000259" key="1">
    <source>
        <dbReference type="SMART" id="SM01007"/>
    </source>
</evidence>
<feature type="non-terminal residue" evidence="2">
    <location>
        <position position="218"/>
    </location>
</feature>
<dbReference type="SMART" id="SM01007">
    <property type="entry name" value="Aldolase_II"/>
    <property type="match status" value="1"/>
</dbReference>
<sequence length="218" mass="24607">MSIRNDIIEFCSEIGNEPLLVQGPGGNISWKEDNILWIKASGKWLGRAALEEIFVAVKLQELLKSIECRNFQEPPQLMENQTLRPSIETMLHGLMPHKIVLHLHAVDILVHTILSDFGDRLSDLLPTNLKWLAVDYSKPGPELSQTVDNARHRYGPQMPDAVFLGNHGVIIGAHDLQQLRELLHIISESLKNTPSTTFKKTDSESLKPIKAYGQEYFP</sequence>
<proteinExistence type="predicted"/>
<dbReference type="EMBL" id="UINC01013662">
    <property type="protein sequence ID" value="SVA58871.1"/>
    <property type="molecule type" value="Genomic_DNA"/>
</dbReference>